<dbReference type="PANTHER" id="PTHR13361:SF1">
    <property type="entry name" value="WW DOMAIN-BINDING PROTEIN 11"/>
    <property type="match status" value="1"/>
</dbReference>
<dbReference type="OMA" id="FGMRMPP"/>
<accession>A9V5M7</accession>
<dbReference type="RefSeq" id="XP_001748088.1">
    <property type="nucleotide sequence ID" value="XM_001748036.1"/>
</dbReference>
<name>A9V5M7_MONBE</name>
<dbReference type="KEGG" id="mbr:MONBRDRAFT_27561"/>
<protein>
    <recommendedName>
        <fullName evidence="4">WW domain-binding protein 11</fullName>
    </recommendedName>
</protein>
<gene>
    <name evidence="2" type="ORF">MONBRDRAFT_27561</name>
</gene>
<proteinExistence type="predicted"/>
<dbReference type="STRING" id="81824.A9V5M7"/>
<evidence type="ECO:0000256" key="1">
    <source>
        <dbReference type="SAM" id="MobiDB-lite"/>
    </source>
</evidence>
<feature type="compositionally biased region" description="Polar residues" evidence="1">
    <location>
        <begin position="307"/>
        <end position="320"/>
    </location>
</feature>
<dbReference type="AlphaFoldDB" id="A9V5M7"/>
<dbReference type="FunCoup" id="A9V5M7">
    <property type="interactions" value="1583"/>
</dbReference>
<keyword evidence="3" id="KW-1185">Reference proteome</keyword>
<feature type="compositionally biased region" description="Basic and acidic residues" evidence="1">
    <location>
        <begin position="475"/>
        <end position="485"/>
    </location>
</feature>
<feature type="region of interest" description="Disordered" evidence="1">
    <location>
        <begin position="143"/>
        <end position="485"/>
    </location>
</feature>
<feature type="compositionally biased region" description="Basic and acidic residues" evidence="1">
    <location>
        <begin position="430"/>
        <end position="440"/>
    </location>
</feature>
<dbReference type="GeneID" id="5893269"/>
<feature type="compositionally biased region" description="Acidic residues" evidence="1">
    <location>
        <begin position="273"/>
        <end position="297"/>
    </location>
</feature>
<evidence type="ECO:0008006" key="4">
    <source>
        <dbReference type="Google" id="ProtNLM"/>
    </source>
</evidence>
<feature type="compositionally biased region" description="Basic and acidic residues" evidence="1">
    <location>
        <begin position="448"/>
        <end position="458"/>
    </location>
</feature>
<dbReference type="PANTHER" id="PTHR13361">
    <property type="entry name" value="WW DOMAIN-BINDING PROTEIN 11"/>
    <property type="match status" value="1"/>
</dbReference>
<dbReference type="InParanoid" id="A9V5M7"/>
<reference evidence="2 3" key="1">
    <citation type="journal article" date="2008" name="Nature">
        <title>The genome of the choanoflagellate Monosiga brevicollis and the origin of metazoans.</title>
        <authorList>
            <consortium name="JGI Sequencing"/>
            <person name="King N."/>
            <person name="Westbrook M.J."/>
            <person name="Young S.L."/>
            <person name="Kuo A."/>
            <person name="Abedin M."/>
            <person name="Chapman J."/>
            <person name="Fairclough S."/>
            <person name="Hellsten U."/>
            <person name="Isogai Y."/>
            <person name="Letunic I."/>
            <person name="Marr M."/>
            <person name="Pincus D."/>
            <person name="Putnam N."/>
            <person name="Rokas A."/>
            <person name="Wright K.J."/>
            <person name="Zuzow R."/>
            <person name="Dirks W."/>
            <person name="Good M."/>
            <person name="Goodstein D."/>
            <person name="Lemons D."/>
            <person name="Li W."/>
            <person name="Lyons J.B."/>
            <person name="Morris A."/>
            <person name="Nichols S."/>
            <person name="Richter D.J."/>
            <person name="Salamov A."/>
            <person name="Bork P."/>
            <person name="Lim W.A."/>
            <person name="Manning G."/>
            <person name="Miller W.T."/>
            <person name="McGinnis W."/>
            <person name="Shapiro H."/>
            <person name="Tjian R."/>
            <person name="Grigoriev I.V."/>
            <person name="Rokhsar D."/>
        </authorList>
    </citation>
    <scope>NUCLEOTIDE SEQUENCE [LARGE SCALE GENOMIC DNA]</scope>
    <source>
        <strain evidence="3">MX1 / ATCC 50154</strain>
    </source>
</reference>
<feature type="compositionally biased region" description="Polar residues" evidence="1">
    <location>
        <begin position="216"/>
        <end position="267"/>
    </location>
</feature>
<sequence length="499" mass="55112">MDQARKQAKKKELERVSQSVLICLAHLVFVCSPRVAPHLHRLDGRQNKDHKVKQRVAVMNAQNPKEVLKEIYETMDKQRISKVETERHMLQERRRKLRESLDKILEWLQEHDSEKLEDFRQWEESFHERREKRRVFYYTGTDADVQFGMRPPPPPPRHGDSEDEDEDRADTRARRVRVPSPPREAQPARRVLDDDDDDDDNGDGKVPSTGPPATRPSASTTVDSSKTNTPEAISSAPDTGNQASDAQTKQATGTAGRESTTTNGKALQNNLVQDDDGDDVDLDDIPLPAEDGDDVALDDIPLPGTEDPQTNAAGNTTSIVPNAPAPGPLQPPMHPLMPPSGLGMGHGPPMPPAPGIMVPPHGPPIQRFMPAPGVMSRPMPPRHSGPRPGPGGPRHGARHSQAHPEKRQAPSNPKDQARAALASTLSAEPQVRDKQAELRKFMPSSVRIRRDAAPEAKRVKAAQLLPQPSMPAKDSSGKAEKNKDDEYDRFMSEMEGLIS</sequence>
<feature type="compositionally biased region" description="Pro residues" evidence="1">
    <location>
        <begin position="378"/>
        <end position="391"/>
    </location>
</feature>
<organism evidence="2 3">
    <name type="scientific">Monosiga brevicollis</name>
    <name type="common">Choanoflagellate</name>
    <dbReference type="NCBI Taxonomy" id="81824"/>
    <lineage>
        <taxon>Eukaryota</taxon>
        <taxon>Choanoflagellata</taxon>
        <taxon>Craspedida</taxon>
        <taxon>Salpingoecidae</taxon>
        <taxon>Monosiga</taxon>
    </lineage>
</organism>
<dbReference type="Proteomes" id="UP000001357">
    <property type="component" value="Unassembled WGS sequence"/>
</dbReference>
<feature type="compositionally biased region" description="Pro residues" evidence="1">
    <location>
        <begin position="323"/>
        <end position="338"/>
    </location>
</feature>
<evidence type="ECO:0000313" key="3">
    <source>
        <dbReference type="Proteomes" id="UP000001357"/>
    </source>
</evidence>
<dbReference type="EMBL" id="CH991561">
    <property type="protein sequence ID" value="EDQ87145.1"/>
    <property type="molecule type" value="Genomic_DNA"/>
</dbReference>
<evidence type="ECO:0000313" key="2">
    <source>
        <dbReference type="EMBL" id="EDQ87145.1"/>
    </source>
</evidence>